<feature type="domain" description="TIR" evidence="2">
    <location>
        <begin position="341"/>
        <end position="463"/>
    </location>
</feature>
<sequence>MTGVLPRSGDGKIVTFYAYTGGTGRTMALANCAWIMASQGRRVLVVDWDLEAPGLDRFLHPFLEPSALRDHPGVLELINDYVLKVNHLRDAEIRTDWIVEQADIGRAVNPLGWDFPDAGRLDYISAGRQDRNYSSIFSQFNWNGFYDEQYGGQFLDALCAQFRHGYDYVLIDSRTGLSDISDICTLHFPDVLVNCFTHNDQSLAGAAAVTRRVQDTGGLRRIRVLPVPMRVVDSEADRLEAARAKVRSTFDQLLVRTAGVDLGSYWGSVEVPFKSPYAYEEMLATFRDEPGSPASLLAACERLTSVITEGEVSSLAPMTDEERQNYLKAVVRRRPPDPAHVFLSHVPEDRMWAEWIGRVLGDAGFTVSEAGSEDGSAVGVPLRDDTDSKVRGASKTVAVVSPAYQKSPQARAVWEAVAAADPMGTRRTLVPVRVSEARLVHPFSDRTPIQLSSMDESQARNALLRALDAPAVPTEHPADASVGGPRFPGAEPPVWSVPVRNAVFTGRAELLEHLRRRLADTGTATVLHGMGGVGKTQVATEYAYRYRGDYDVVWWIEAEFGDLALRQYSELASHLGVEERDSISATAAGVRDALRRGDRYDRWLLVFDNVTTPESIDQMLVGSPTGHVLITTRNEGWAKVGERVEVDVFSRAESVEHLLRRVSAISAEDADRVADALGDLPLAVDQAAAWLNETGQDAAEYLELLEPQLATLEAVADGPAFPLQVGATWNISIRQLNSPVARRLLELCAYFGADSISFDLLLGKEMSDALQDAQPGHSGTALVSRAIQQLHRYSLAKVDRKSRSIQVHRLVQAAVRASMSAEEQARALSTVRHVLAGARPYGGDVESPAHWPRYDIIWPHLCTPWMRYSLDERIRLLMTEWLRYLRARGEYTEAMSLAEDLLHTWDTEAGPDDRWTLHLRYEIADVLRLQGWYDRALEIDQDVYERQRETFGGDDSHTLMTANALAADLRAVGQVRRALEIDRDTYKRSVDLFGGDHPWTLSAANNLAVSMRMAGDCYEAQRVDKDTYELRAVTLGSTHPYTLSSLINLGRDQRSCGEYEASAETLRGVHRTAVDLGPEQPPALEAAKALAVTLRRLDRLDEAIDMSRQVLDICRRRLGDDSPETLMVRLGLAGHLSAVESHEEACRETAELLDLFRAGLGENHPNTLACAANHGVNLLSTGRLTEARDVCETARTALCATLGPEHPFSMTCGMNLANAEAALGETEKAERNYRQAYQELCDRLGADHPTALICRGNLAILLRESGRTTEADRLAREVVDALNAQLGTKHSKVVRLRGGRRVGLEVDPHPI</sequence>
<dbReference type="InterPro" id="IPR053137">
    <property type="entry name" value="NLR-like"/>
</dbReference>
<dbReference type="InterPro" id="IPR000157">
    <property type="entry name" value="TIR_dom"/>
</dbReference>
<name>A0A3Q9C5F1_9ACTN</name>
<dbReference type="InterPro" id="IPR002182">
    <property type="entry name" value="NB-ARC"/>
</dbReference>
<dbReference type="Gene3D" id="1.25.40.10">
    <property type="entry name" value="Tetratricopeptide repeat domain"/>
    <property type="match status" value="2"/>
</dbReference>
<dbReference type="NCBIfam" id="NF047398">
    <property type="entry name" value="AAA_KGGVGR"/>
    <property type="match status" value="1"/>
</dbReference>
<evidence type="ECO:0000313" key="4">
    <source>
        <dbReference type="EMBL" id="AZP20989.1"/>
    </source>
</evidence>
<dbReference type="PANTHER" id="PTHR46082:SF6">
    <property type="entry name" value="AAA+ ATPASE DOMAIN-CONTAINING PROTEIN-RELATED"/>
    <property type="match status" value="1"/>
</dbReference>
<dbReference type="Pfam" id="PF13676">
    <property type="entry name" value="TIR_2"/>
    <property type="match status" value="1"/>
</dbReference>
<dbReference type="EMBL" id="CP034463">
    <property type="protein sequence ID" value="AZP20989.1"/>
    <property type="molecule type" value="Genomic_DNA"/>
</dbReference>
<dbReference type="PANTHER" id="PTHR46082">
    <property type="entry name" value="ATP/GTP-BINDING PROTEIN-RELATED"/>
    <property type="match status" value="1"/>
</dbReference>
<dbReference type="GO" id="GO:0043531">
    <property type="term" value="F:ADP binding"/>
    <property type="evidence" value="ECO:0007669"/>
    <property type="project" value="InterPro"/>
</dbReference>
<gene>
    <name evidence="4" type="ORF">EJC51_35915</name>
</gene>
<protein>
    <submittedName>
        <fullName evidence="4">Tetratricopeptide repeat protein</fullName>
    </submittedName>
</protein>
<dbReference type="GO" id="GO:0007165">
    <property type="term" value="P:signal transduction"/>
    <property type="evidence" value="ECO:0007669"/>
    <property type="project" value="InterPro"/>
</dbReference>
<dbReference type="InterPro" id="IPR056681">
    <property type="entry name" value="DUF7779"/>
</dbReference>
<accession>A0A3Q9C5F1</accession>
<evidence type="ECO:0000313" key="5">
    <source>
        <dbReference type="Proteomes" id="UP000280197"/>
    </source>
</evidence>
<reference evidence="4 5" key="1">
    <citation type="submission" date="2018-12" db="EMBL/GenBank/DDBJ databases">
        <authorList>
            <person name="Li K."/>
        </authorList>
    </citation>
    <scope>NUCLEOTIDE SEQUENCE [LARGE SCALE GENOMIC DNA]</scope>
    <source>
        <strain evidence="5">CR22</strain>
    </source>
</reference>
<dbReference type="Pfam" id="PF13374">
    <property type="entry name" value="TPR_10"/>
    <property type="match status" value="1"/>
</dbReference>
<organism evidence="4 5">
    <name type="scientific">Streptomyces aquilus</name>
    <dbReference type="NCBI Taxonomy" id="2548456"/>
    <lineage>
        <taxon>Bacteria</taxon>
        <taxon>Bacillati</taxon>
        <taxon>Actinomycetota</taxon>
        <taxon>Actinomycetes</taxon>
        <taxon>Kitasatosporales</taxon>
        <taxon>Streptomycetaceae</taxon>
        <taxon>Streptomyces</taxon>
    </lineage>
</organism>
<keyword evidence="5" id="KW-1185">Reference proteome</keyword>
<dbReference type="Pfam" id="PF00931">
    <property type="entry name" value="NB-ARC"/>
    <property type="match status" value="1"/>
</dbReference>
<dbReference type="Proteomes" id="UP000280197">
    <property type="component" value="Chromosome"/>
</dbReference>
<dbReference type="InterPro" id="IPR011990">
    <property type="entry name" value="TPR-like_helical_dom_sf"/>
</dbReference>
<evidence type="ECO:0000259" key="1">
    <source>
        <dbReference type="Pfam" id="PF00931"/>
    </source>
</evidence>
<proteinExistence type="predicted"/>
<dbReference type="InterPro" id="IPR027417">
    <property type="entry name" value="P-loop_NTPase"/>
</dbReference>
<dbReference type="Pfam" id="PF25000">
    <property type="entry name" value="DUF7779"/>
    <property type="match status" value="1"/>
</dbReference>
<feature type="domain" description="DUF7779" evidence="3">
    <location>
        <begin position="738"/>
        <end position="823"/>
    </location>
</feature>
<dbReference type="SUPFAM" id="SSF52540">
    <property type="entry name" value="P-loop containing nucleoside triphosphate hydrolases"/>
    <property type="match status" value="2"/>
</dbReference>
<dbReference type="Gene3D" id="3.40.50.300">
    <property type="entry name" value="P-loop containing nucleotide triphosphate hydrolases"/>
    <property type="match status" value="2"/>
</dbReference>
<dbReference type="Gene3D" id="3.40.50.10140">
    <property type="entry name" value="Toll/interleukin-1 receptor homology (TIR) domain"/>
    <property type="match status" value="1"/>
</dbReference>
<evidence type="ECO:0000259" key="3">
    <source>
        <dbReference type="Pfam" id="PF25000"/>
    </source>
</evidence>
<dbReference type="SUPFAM" id="SSF52200">
    <property type="entry name" value="Toll/Interleukin receptor TIR domain"/>
    <property type="match status" value="1"/>
</dbReference>
<dbReference type="Pfam" id="PF13424">
    <property type="entry name" value="TPR_12"/>
    <property type="match status" value="3"/>
</dbReference>
<dbReference type="NCBIfam" id="NF040586">
    <property type="entry name" value="FxSxx_TPR"/>
    <property type="match status" value="1"/>
</dbReference>
<dbReference type="RefSeq" id="WP_126274852.1">
    <property type="nucleotide sequence ID" value="NZ_CP034463.1"/>
</dbReference>
<feature type="domain" description="NB-ARC" evidence="1">
    <location>
        <begin position="512"/>
        <end position="640"/>
    </location>
</feature>
<dbReference type="InterPro" id="IPR035897">
    <property type="entry name" value="Toll_tir_struct_dom_sf"/>
</dbReference>
<evidence type="ECO:0000259" key="2">
    <source>
        <dbReference type="Pfam" id="PF13676"/>
    </source>
</evidence>
<dbReference type="KEGG" id="saqu:EJC51_35915"/>
<dbReference type="SUPFAM" id="SSF48452">
    <property type="entry name" value="TPR-like"/>
    <property type="match status" value="4"/>
</dbReference>